<dbReference type="PANTHER" id="PTHR43222:SF2">
    <property type="entry name" value="NUDIX HYDROLASE 23, CHLOROPLASTIC"/>
    <property type="match status" value="1"/>
</dbReference>
<organism evidence="2 3">
    <name type="scientific">Candidatus Blackburnbacteria bacterium RIFCSPHIGHO2_02_FULL_44_20</name>
    <dbReference type="NCBI Taxonomy" id="1797516"/>
    <lineage>
        <taxon>Bacteria</taxon>
        <taxon>Candidatus Blackburniibacteriota</taxon>
    </lineage>
</organism>
<gene>
    <name evidence="2" type="ORF">A3D26_01210</name>
</gene>
<dbReference type="SUPFAM" id="SSF55811">
    <property type="entry name" value="Nudix"/>
    <property type="match status" value="1"/>
</dbReference>
<accession>A0A1G1V9S8</accession>
<dbReference type="EMBL" id="MHBZ01000005">
    <property type="protein sequence ID" value="OGY12185.1"/>
    <property type="molecule type" value="Genomic_DNA"/>
</dbReference>
<dbReference type="Proteomes" id="UP000178319">
    <property type="component" value="Unassembled WGS sequence"/>
</dbReference>
<name>A0A1G1V9S8_9BACT</name>
<protein>
    <recommendedName>
        <fullName evidence="1">Nudix hydrolase domain-containing protein</fullName>
    </recommendedName>
</protein>
<sequence length="220" mass="25112">MHPLRKKILSELILSLGLPFSKLKPKDTESNIFMYHLKQLIADGLVLKDPEGKYALTFEGKIFADYLSFKSFHPRLQPKIVTMIVCKNRKGELLLYKKKRQPFLGMITFPFGKIHLGESVLAAASREILEKTGIKGRLEHEGIVYITILQGDKILSSMLCHVFAGTSSRSRTLQTTETGECFWADILSVEADLMPGMMDVYKLIQTDSRKLFFQEFTYNL</sequence>
<dbReference type="InterPro" id="IPR015797">
    <property type="entry name" value="NUDIX_hydrolase-like_dom_sf"/>
</dbReference>
<reference evidence="2 3" key="1">
    <citation type="journal article" date="2016" name="Nat. Commun.">
        <title>Thousands of microbial genomes shed light on interconnected biogeochemical processes in an aquifer system.</title>
        <authorList>
            <person name="Anantharaman K."/>
            <person name="Brown C.T."/>
            <person name="Hug L.A."/>
            <person name="Sharon I."/>
            <person name="Castelle C.J."/>
            <person name="Probst A.J."/>
            <person name="Thomas B.C."/>
            <person name="Singh A."/>
            <person name="Wilkins M.J."/>
            <person name="Karaoz U."/>
            <person name="Brodie E.L."/>
            <person name="Williams K.H."/>
            <person name="Hubbard S.S."/>
            <person name="Banfield J.F."/>
        </authorList>
    </citation>
    <scope>NUCLEOTIDE SEQUENCE [LARGE SCALE GENOMIC DNA]</scope>
</reference>
<dbReference type="STRING" id="1797516.A3D26_01210"/>
<proteinExistence type="predicted"/>
<evidence type="ECO:0000259" key="1">
    <source>
        <dbReference type="PROSITE" id="PS51462"/>
    </source>
</evidence>
<dbReference type="PROSITE" id="PS51462">
    <property type="entry name" value="NUDIX"/>
    <property type="match status" value="1"/>
</dbReference>
<evidence type="ECO:0000313" key="2">
    <source>
        <dbReference type="EMBL" id="OGY12185.1"/>
    </source>
</evidence>
<feature type="domain" description="Nudix hydrolase" evidence="1">
    <location>
        <begin position="75"/>
        <end position="206"/>
    </location>
</feature>
<dbReference type="PANTHER" id="PTHR43222">
    <property type="entry name" value="NUDIX HYDROLASE 23"/>
    <property type="match status" value="1"/>
</dbReference>
<dbReference type="CDD" id="cd02883">
    <property type="entry name" value="NUDIX_Hydrolase"/>
    <property type="match status" value="1"/>
</dbReference>
<dbReference type="InterPro" id="IPR000086">
    <property type="entry name" value="NUDIX_hydrolase_dom"/>
</dbReference>
<evidence type="ECO:0000313" key="3">
    <source>
        <dbReference type="Proteomes" id="UP000178319"/>
    </source>
</evidence>
<comment type="caution">
    <text evidence="2">The sequence shown here is derived from an EMBL/GenBank/DDBJ whole genome shotgun (WGS) entry which is preliminary data.</text>
</comment>
<dbReference type="Gene3D" id="3.90.79.10">
    <property type="entry name" value="Nucleoside Triphosphate Pyrophosphohydrolase"/>
    <property type="match status" value="1"/>
</dbReference>
<dbReference type="AlphaFoldDB" id="A0A1G1V9S8"/>
<dbReference type="Pfam" id="PF00293">
    <property type="entry name" value="NUDIX"/>
    <property type="match status" value="1"/>
</dbReference>